<feature type="region of interest" description="Disordered" evidence="9">
    <location>
        <begin position="514"/>
        <end position="539"/>
    </location>
</feature>
<dbReference type="AlphaFoldDB" id="A0AA38XM46"/>
<feature type="transmembrane region" description="Helical" evidence="10">
    <location>
        <begin position="181"/>
        <end position="201"/>
    </location>
</feature>
<name>A0AA38XM46_9EURO</name>
<dbReference type="Gene3D" id="3.30.1330.60">
    <property type="entry name" value="OmpA-like domain"/>
    <property type="match status" value="1"/>
</dbReference>
<comment type="caution">
    <text evidence="12">The sequence shown here is derived from an EMBL/GenBank/DDBJ whole genome shotgun (WGS) entry which is preliminary data.</text>
</comment>
<feature type="transmembrane region" description="Helical" evidence="10">
    <location>
        <begin position="151"/>
        <end position="169"/>
    </location>
</feature>
<dbReference type="CDD" id="cd07185">
    <property type="entry name" value="OmpA_C-like"/>
    <property type="match status" value="1"/>
</dbReference>
<dbReference type="Pfam" id="PF01618">
    <property type="entry name" value="MotA_ExbB"/>
    <property type="match status" value="1"/>
</dbReference>
<keyword evidence="12" id="KW-0966">Cell projection</keyword>
<evidence type="ECO:0000256" key="2">
    <source>
        <dbReference type="ARBA" id="ARBA00004651"/>
    </source>
</evidence>
<dbReference type="CDD" id="cd02042">
    <property type="entry name" value="ParAB_family"/>
    <property type="match status" value="1"/>
</dbReference>
<feature type="transmembrane region" description="Helical" evidence="10">
    <location>
        <begin position="29"/>
        <end position="49"/>
    </location>
</feature>
<dbReference type="InterPro" id="IPR036737">
    <property type="entry name" value="OmpA-like_sf"/>
</dbReference>
<dbReference type="Pfam" id="PF13614">
    <property type="entry name" value="AAA_31"/>
    <property type="match status" value="1"/>
</dbReference>
<reference evidence="12" key="1">
    <citation type="submission" date="2022-10" db="EMBL/GenBank/DDBJ databases">
        <title>Culturing micro-colonial fungi from biological soil crusts in the Mojave desert and describing Neophaeococcomyces mojavensis, and introducing the new genera and species Taxawa tesnikishii.</title>
        <authorList>
            <person name="Kurbessoian T."/>
            <person name="Stajich J.E."/>
        </authorList>
    </citation>
    <scope>NUCLEOTIDE SEQUENCE</scope>
    <source>
        <strain evidence="12">TK_35</strain>
    </source>
</reference>
<dbReference type="Pfam" id="PF00691">
    <property type="entry name" value="OmpA"/>
    <property type="match status" value="1"/>
</dbReference>
<keyword evidence="12" id="KW-0969">Cilium</keyword>
<dbReference type="InterPro" id="IPR047055">
    <property type="entry name" value="MotA-like"/>
</dbReference>
<dbReference type="EMBL" id="JAPDRN010000174">
    <property type="protein sequence ID" value="KAJ9616025.1"/>
    <property type="molecule type" value="Genomic_DNA"/>
</dbReference>
<organism evidence="12">
    <name type="scientific">Knufia peltigerae</name>
    <dbReference type="NCBI Taxonomy" id="1002370"/>
    <lineage>
        <taxon>Eukaryota</taxon>
        <taxon>Fungi</taxon>
        <taxon>Dikarya</taxon>
        <taxon>Ascomycota</taxon>
        <taxon>Pezizomycotina</taxon>
        <taxon>Eurotiomycetes</taxon>
        <taxon>Chaetothyriomycetidae</taxon>
        <taxon>Chaetothyriales</taxon>
        <taxon>Trichomeriaceae</taxon>
        <taxon>Knufia</taxon>
    </lineage>
</organism>
<evidence type="ECO:0000313" key="12">
    <source>
        <dbReference type="EMBL" id="KAJ9616025.1"/>
    </source>
</evidence>
<keyword evidence="4" id="KW-1003">Cell membrane</keyword>
<dbReference type="Pfam" id="PF20560">
    <property type="entry name" value="MotA_N"/>
    <property type="match status" value="1"/>
</dbReference>
<keyword evidence="8 10" id="KW-0472">Membrane</keyword>
<dbReference type="SUPFAM" id="SSF52540">
    <property type="entry name" value="P-loop containing nucleoside triphosphate hydrolases"/>
    <property type="match status" value="1"/>
</dbReference>
<evidence type="ECO:0000256" key="1">
    <source>
        <dbReference type="ARBA" id="ARBA00004162"/>
    </source>
</evidence>
<feature type="compositionally biased region" description="Pro residues" evidence="9">
    <location>
        <begin position="528"/>
        <end position="539"/>
    </location>
</feature>
<accession>A0AA38XM46</accession>
<dbReference type="PANTHER" id="PTHR30433:SF3">
    <property type="entry name" value="MOTILITY PROTEIN A"/>
    <property type="match status" value="1"/>
</dbReference>
<evidence type="ECO:0000256" key="5">
    <source>
        <dbReference type="ARBA" id="ARBA00022692"/>
    </source>
</evidence>
<dbReference type="NCBIfam" id="NF006541">
    <property type="entry name" value="PRK09038.1"/>
    <property type="match status" value="1"/>
</dbReference>
<protein>
    <submittedName>
        <fullName evidence="12">Flagellar motor protein</fullName>
    </submittedName>
</protein>
<evidence type="ECO:0000256" key="4">
    <source>
        <dbReference type="ARBA" id="ARBA00022475"/>
    </source>
</evidence>
<dbReference type="PANTHER" id="PTHR30433">
    <property type="entry name" value="CHEMOTAXIS PROTEIN MOTA"/>
    <property type="match status" value="1"/>
</dbReference>
<sequence length="802" mass="85431">MDRLSLIGLFLALASLVGGSILKGAGLASLWSPAAFVIVIVGTIAAILLHTSPAVFKHAFKIVRWVVRPPHSDRRELIQQIVEWSNIARRQGLLGLESQVEAQQDPFLRKGLQLLVDGVEPESIRHMLEIELGSQEHQDQAAAKVFESMGIYAPTLGIIGAVLGLIAVMKNLADPSKLGHGIAAAFTATIYGIASANLLFLPIAAKLKGVIAHSSRDREMVIEGLISIAQEHANHEAWAIPYADLMTLLLAFFVVMYAISSVNEGKYRIMADALTDAFGGAPRTINPVQVGNKQVQGGGWDSPSVIKSGTRIGPSAPAPSHDPTLLPAMASQMRMPVSVHNQEQIARAERQLNSIADRLTAALAPLIDRGMISVRRTELWIEVEINSDILFPPGSAALDVHARDTLASLAGVLRDVPNSVRVEGHTDNVPIATATFPSNWELSAGRAASVVHLFADQGLQPSRLAMVGYGQFRPREANDSAQGRNRNRRVMVIILADTSHSVDPLGERLNAATGATRNASEQAAAAPATPPISPIAPVQLPPVPAGSLANQKGGVGKTTTTLALGRGLAALGHRVLLIDLDPHASLTRAFGVPIEPAPAGVLELFGAPPADLSALSHASNIGGLEYVCAQASLATLERRSANQPGLGLALQNALARHQGQHDYILLDCAPTLGLLMINALAAADRLIIPTQAEPLALHGLDGMVRTGEMVERSRRRPLPISILPTLFDRRTRTGNESLRAMQDRHASRAWEDAIPIDTRISNAAGLTLPSIGEDYPGRGLAAYRRALNWILGEDARALEQAA</sequence>
<dbReference type="InterPro" id="IPR025713">
    <property type="entry name" value="MotB-like_N_dom"/>
</dbReference>
<evidence type="ECO:0000256" key="7">
    <source>
        <dbReference type="ARBA" id="ARBA00022989"/>
    </source>
</evidence>
<dbReference type="InterPro" id="IPR006665">
    <property type="entry name" value="OmpA-like"/>
</dbReference>
<comment type="similarity">
    <text evidence="3">Belongs to the MotB family.</text>
</comment>
<keyword evidence="7 10" id="KW-1133">Transmembrane helix</keyword>
<evidence type="ECO:0000259" key="11">
    <source>
        <dbReference type="PROSITE" id="PS51123"/>
    </source>
</evidence>
<evidence type="ECO:0000256" key="9">
    <source>
        <dbReference type="SAM" id="MobiDB-lite"/>
    </source>
</evidence>
<feature type="domain" description="OmpA-like" evidence="11">
    <location>
        <begin position="378"/>
        <end position="498"/>
    </location>
</feature>
<dbReference type="SUPFAM" id="SSF103088">
    <property type="entry name" value="OmpA-like"/>
    <property type="match status" value="1"/>
</dbReference>
<evidence type="ECO:0000256" key="6">
    <source>
        <dbReference type="ARBA" id="ARBA00022779"/>
    </source>
</evidence>
<dbReference type="InterPro" id="IPR002898">
    <property type="entry name" value="MotA_ExbB_proton_chnl"/>
</dbReference>
<evidence type="ECO:0000256" key="8">
    <source>
        <dbReference type="ARBA" id="ARBA00023136"/>
    </source>
</evidence>
<keyword evidence="5 10" id="KW-0812">Transmembrane</keyword>
<dbReference type="Gene3D" id="3.40.50.300">
    <property type="entry name" value="P-loop containing nucleotide triphosphate hydrolases"/>
    <property type="match status" value="1"/>
</dbReference>
<dbReference type="NCBIfam" id="NF006583">
    <property type="entry name" value="PRK09109.1"/>
    <property type="match status" value="1"/>
</dbReference>
<dbReference type="GO" id="GO:0005886">
    <property type="term" value="C:plasma membrane"/>
    <property type="evidence" value="ECO:0007669"/>
    <property type="project" value="UniProtKB-SubCell"/>
</dbReference>
<evidence type="ECO:0000256" key="3">
    <source>
        <dbReference type="ARBA" id="ARBA00008914"/>
    </source>
</evidence>
<comment type="subcellular location">
    <subcellularLocation>
        <location evidence="2">Cell membrane</location>
        <topology evidence="2">Multi-pass membrane protein</topology>
    </subcellularLocation>
    <subcellularLocation>
        <location evidence="1">Cell membrane</location>
        <topology evidence="1">Single-pass membrane protein</topology>
    </subcellularLocation>
</comment>
<dbReference type="InterPro" id="IPR025669">
    <property type="entry name" value="AAA_dom"/>
</dbReference>
<dbReference type="InterPro" id="IPR046786">
    <property type="entry name" value="MotA_N"/>
</dbReference>
<keyword evidence="6" id="KW-0283">Flagellar rotation</keyword>
<evidence type="ECO:0000256" key="10">
    <source>
        <dbReference type="SAM" id="Phobius"/>
    </source>
</evidence>
<feature type="transmembrane region" description="Helical" evidence="10">
    <location>
        <begin position="239"/>
        <end position="259"/>
    </location>
</feature>
<keyword evidence="12" id="KW-0282">Flagellum</keyword>
<dbReference type="PROSITE" id="PS51123">
    <property type="entry name" value="OMPA_2"/>
    <property type="match status" value="1"/>
</dbReference>
<dbReference type="Pfam" id="PF13677">
    <property type="entry name" value="MotB_plug"/>
    <property type="match status" value="1"/>
</dbReference>
<gene>
    <name evidence="12" type="primary">motB1</name>
    <name evidence="12" type="ORF">H2204_014132</name>
</gene>
<proteinExistence type="inferred from homology"/>
<dbReference type="InterPro" id="IPR027417">
    <property type="entry name" value="P-loop_NTPase"/>
</dbReference>